<dbReference type="InterPro" id="IPR015914">
    <property type="entry name" value="PAPs_N"/>
</dbReference>
<dbReference type="GO" id="GO:0046872">
    <property type="term" value="F:metal ion binding"/>
    <property type="evidence" value="ECO:0007669"/>
    <property type="project" value="InterPro"/>
</dbReference>
<dbReference type="PROSITE" id="PS51257">
    <property type="entry name" value="PROKAR_LIPOPROTEIN"/>
    <property type="match status" value="1"/>
</dbReference>
<dbReference type="InterPro" id="IPR040974">
    <property type="entry name" value="Fn3_PAP"/>
</dbReference>
<organism evidence="13 14">
    <name type="scientific">Ceratodon purpureus</name>
    <name type="common">Fire moss</name>
    <name type="synonym">Dicranum purpureum</name>
    <dbReference type="NCBI Taxonomy" id="3225"/>
    <lineage>
        <taxon>Eukaryota</taxon>
        <taxon>Viridiplantae</taxon>
        <taxon>Streptophyta</taxon>
        <taxon>Embryophyta</taxon>
        <taxon>Bryophyta</taxon>
        <taxon>Bryophytina</taxon>
        <taxon>Bryopsida</taxon>
        <taxon>Dicranidae</taxon>
        <taxon>Pseudoditrichales</taxon>
        <taxon>Ditrichaceae</taxon>
        <taxon>Ceratodon</taxon>
    </lineage>
</organism>
<evidence type="ECO:0000256" key="1">
    <source>
        <dbReference type="ARBA" id="ARBA00004613"/>
    </source>
</evidence>
<evidence type="ECO:0000256" key="3">
    <source>
        <dbReference type="ARBA" id="ARBA00011738"/>
    </source>
</evidence>
<evidence type="ECO:0000256" key="7">
    <source>
        <dbReference type="RuleBase" id="RU361203"/>
    </source>
</evidence>
<evidence type="ECO:0000259" key="11">
    <source>
        <dbReference type="Pfam" id="PF16656"/>
    </source>
</evidence>
<keyword evidence="6" id="KW-0325">Glycoprotein</keyword>
<dbReference type="SUPFAM" id="SSF56300">
    <property type="entry name" value="Metallo-dependent phosphatases"/>
    <property type="match status" value="1"/>
</dbReference>
<dbReference type="Pfam" id="PF00149">
    <property type="entry name" value="Metallophos"/>
    <property type="match status" value="1"/>
</dbReference>
<dbReference type="GO" id="GO:0005576">
    <property type="term" value="C:extracellular region"/>
    <property type="evidence" value="ECO:0007669"/>
    <property type="project" value="UniProtKB-SubCell"/>
</dbReference>
<dbReference type="CDD" id="cd00839">
    <property type="entry name" value="MPP_PAPs"/>
    <property type="match status" value="1"/>
</dbReference>
<accession>A0A8T0HA01</accession>
<reference evidence="13" key="1">
    <citation type="submission" date="2020-06" db="EMBL/GenBank/DDBJ databases">
        <title>WGS assembly of Ceratodon purpureus strain R40.</title>
        <authorList>
            <person name="Carey S.B."/>
            <person name="Jenkins J."/>
            <person name="Shu S."/>
            <person name="Lovell J.T."/>
            <person name="Sreedasyam A."/>
            <person name="Maumus F."/>
            <person name="Tiley G.P."/>
            <person name="Fernandez-Pozo N."/>
            <person name="Barry K."/>
            <person name="Chen C."/>
            <person name="Wang M."/>
            <person name="Lipzen A."/>
            <person name="Daum C."/>
            <person name="Saski C.A."/>
            <person name="Payton A.C."/>
            <person name="Mcbreen J.C."/>
            <person name="Conrad R.E."/>
            <person name="Kollar L.M."/>
            <person name="Olsson S."/>
            <person name="Huttunen S."/>
            <person name="Landis J.B."/>
            <person name="Wickett N.J."/>
            <person name="Johnson M.G."/>
            <person name="Rensing S.A."/>
            <person name="Grimwood J."/>
            <person name="Schmutz J."/>
            <person name="Mcdaniel S.F."/>
        </authorList>
    </citation>
    <scope>NUCLEOTIDE SEQUENCE</scope>
    <source>
        <strain evidence="13">R40</strain>
    </source>
</reference>
<evidence type="ECO:0000259" key="12">
    <source>
        <dbReference type="Pfam" id="PF17808"/>
    </source>
</evidence>
<keyword evidence="8" id="KW-0472">Membrane</keyword>
<feature type="domain" description="Purple acid phosphatase C-terminal" evidence="10">
    <location>
        <begin position="598"/>
        <end position="656"/>
    </location>
</feature>
<dbReference type="EC" id="3.1.3.2" evidence="7"/>
<evidence type="ECO:0000256" key="4">
    <source>
        <dbReference type="ARBA" id="ARBA00022525"/>
    </source>
</evidence>
<evidence type="ECO:0000256" key="5">
    <source>
        <dbReference type="ARBA" id="ARBA00022729"/>
    </source>
</evidence>
<comment type="similarity">
    <text evidence="2 7">Belongs to the metallophosphoesterase superfamily. Purple acid phosphatase family.</text>
</comment>
<evidence type="ECO:0000256" key="2">
    <source>
        <dbReference type="ARBA" id="ARBA00008723"/>
    </source>
</evidence>
<dbReference type="Gene3D" id="2.60.40.380">
    <property type="entry name" value="Purple acid phosphatase-like, N-terminal"/>
    <property type="match status" value="1"/>
</dbReference>
<dbReference type="InterPro" id="IPR041792">
    <property type="entry name" value="MPP_PAP"/>
</dbReference>
<sequence>MKQWWGQKETLCFDAMTMIVLLMILSCVAVESRRNETLAEHIRRRPGIPPKFLGYTALSSIEPGENPPYSALCKGRKRINECVSLNPFLTMEVDTEGPLADVQNVTVTVRGVLNPDENDWIAVMPSSESNFIDNCPYVKLLYLETGDTQELPLLCKYPVKFQHIGKADSQYLNCKNSECQKKLGGFCLAKTCTGSITFRLINIRSDVIFVFFGYGLIHPCILLTSKSLSFANPLSPLHGHLSSVNSAADSMRVTWVSGDYEPQSVIYGYNNYSVTSSVTTFQQSDLCDTDLGPATGFGWHDPGFIHTAVLTRLLPSTSYEYQYGSEKAGWSKRNKFRTPPAAGDSEVKFIMLSDMGKNERDSSNEHYLQEGALDVIDAVAKEVDAGGVAAIFHTGDISYATGFLVEWDAFLEMINPVASRVPYMTATGNHERDFPGSGSVYPTPDSGGECGVPYETYFQMPSQGPDKPWYSVEYGPIHFTVMSTEVDWTCGSEQFTWLEKDLASVNRSRTPWVIFSGHRPLYSSAVADSLLSEILRQVDSSMMLAIEPLLVQYKVDIATWGHVHQYERTCSMQNWKCVYKPTKNIDGIDTYSSSSYAGPIHVIIGMSGFRLDEFVDTPADWSLVRISKYGYTRFHATHDLLQCQLVLARNGIVADQFELLRSPSSKFTESNTNL</sequence>
<proteinExistence type="inferred from homology"/>
<keyword evidence="4" id="KW-0964">Secreted</keyword>
<comment type="caution">
    <text evidence="13">The sequence shown here is derived from an EMBL/GenBank/DDBJ whole genome shotgun (WGS) entry which is preliminary data.</text>
</comment>
<keyword evidence="5" id="KW-0732">Signal</keyword>
<dbReference type="SUPFAM" id="SSF49363">
    <property type="entry name" value="Purple acid phosphatase, N-terminal domain"/>
    <property type="match status" value="1"/>
</dbReference>
<dbReference type="AlphaFoldDB" id="A0A8T0HA01"/>
<evidence type="ECO:0000313" key="14">
    <source>
        <dbReference type="Proteomes" id="UP000822688"/>
    </source>
</evidence>
<feature type="domain" description="Purple acid phosphatase Fn3-like" evidence="12">
    <location>
        <begin position="101"/>
        <end position="232"/>
    </location>
</feature>
<keyword evidence="8" id="KW-1133">Transmembrane helix</keyword>
<keyword evidence="14" id="KW-1185">Reference proteome</keyword>
<dbReference type="Gene3D" id="3.60.21.10">
    <property type="match status" value="1"/>
</dbReference>
<dbReference type="PANTHER" id="PTHR45778:SF3">
    <property type="entry name" value="PURPLE ACID PHOSPHATASE"/>
    <property type="match status" value="1"/>
</dbReference>
<comment type="subunit">
    <text evidence="3">Homodimer.</text>
</comment>
<comment type="catalytic activity">
    <reaction evidence="7">
        <text>a phosphate monoester + H2O = an alcohol + phosphate</text>
        <dbReference type="Rhea" id="RHEA:15017"/>
        <dbReference type="ChEBI" id="CHEBI:15377"/>
        <dbReference type="ChEBI" id="CHEBI:30879"/>
        <dbReference type="ChEBI" id="CHEBI:43474"/>
        <dbReference type="ChEBI" id="CHEBI:67140"/>
        <dbReference type="EC" id="3.1.3.2"/>
    </reaction>
</comment>
<dbReference type="InterPro" id="IPR008963">
    <property type="entry name" value="Purple_acid_Pase-like_N"/>
</dbReference>
<feature type="domain" description="Calcineurin-like phosphoesterase" evidence="9">
    <location>
        <begin position="348"/>
        <end position="566"/>
    </location>
</feature>
<protein>
    <recommendedName>
        <fullName evidence="7">Purple acid phosphatase</fullName>
        <ecNumber evidence="7">3.1.3.2</ecNumber>
    </recommendedName>
</protein>
<dbReference type="PANTHER" id="PTHR45778">
    <property type="entry name" value="PURPLE ACID PHOSPHATASE-RELATED"/>
    <property type="match status" value="1"/>
</dbReference>
<evidence type="ECO:0000313" key="13">
    <source>
        <dbReference type="EMBL" id="KAG0567487.1"/>
    </source>
</evidence>
<dbReference type="Pfam" id="PF17808">
    <property type="entry name" value="fn3_PAP"/>
    <property type="match status" value="1"/>
</dbReference>
<dbReference type="OrthoDB" id="45007at2759"/>
<dbReference type="Proteomes" id="UP000822688">
    <property type="component" value="Chromosome 7"/>
</dbReference>
<gene>
    <name evidence="13" type="ORF">KC19_7G138500</name>
</gene>
<evidence type="ECO:0000259" key="10">
    <source>
        <dbReference type="Pfam" id="PF14008"/>
    </source>
</evidence>
<feature type="domain" description="Purple acid phosphatase N-terminal" evidence="11">
    <location>
        <begin position="236"/>
        <end position="338"/>
    </location>
</feature>
<keyword evidence="8" id="KW-0812">Transmembrane</keyword>
<comment type="subcellular location">
    <subcellularLocation>
        <location evidence="1">Secreted</location>
    </subcellularLocation>
</comment>
<dbReference type="InterPro" id="IPR025733">
    <property type="entry name" value="PAPs_C"/>
</dbReference>
<dbReference type="Pfam" id="PF16656">
    <property type="entry name" value="Pur_ac_phosph_N"/>
    <property type="match status" value="1"/>
</dbReference>
<keyword evidence="7" id="KW-0378">Hydrolase</keyword>
<feature type="transmembrane region" description="Helical" evidence="8">
    <location>
        <begin position="12"/>
        <end position="31"/>
    </location>
</feature>
<evidence type="ECO:0000259" key="9">
    <source>
        <dbReference type="Pfam" id="PF00149"/>
    </source>
</evidence>
<dbReference type="InterPro" id="IPR029052">
    <property type="entry name" value="Metallo-depent_PP-like"/>
</dbReference>
<dbReference type="Pfam" id="PF14008">
    <property type="entry name" value="Metallophos_C"/>
    <property type="match status" value="1"/>
</dbReference>
<dbReference type="EMBL" id="CM026428">
    <property type="protein sequence ID" value="KAG0567487.1"/>
    <property type="molecule type" value="Genomic_DNA"/>
</dbReference>
<evidence type="ECO:0000256" key="8">
    <source>
        <dbReference type="SAM" id="Phobius"/>
    </source>
</evidence>
<dbReference type="InterPro" id="IPR004843">
    <property type="entry name" value="Calcineurin-like_PHP"/>
</dbReference>
<dbReference type="GO" id="GO:0003993">
    <property type="term" value="F:acid phosphatase activity"/>
    <property type="evidence" value="ECO:0007669"/>
    <property type="project" value="UniProtKB-EC"/>
</dbReference>
<name>A0A8T0HA01_CERPU</name>
<evidence type="ECO:0000256" key="6">
    <source>
        <dbReference type="ARBA" id="ARBA00023180"/>
    </source>
</evidence>